<accession>A0A1D6FD05</accession>
<name>A0A1D6FD05_MAIZE</name>
<feature type="compositionally biased region" description="Pro residues" evidence="1">
    <location>
        <begin position="1"/>
        <end position="10"/>
    </location>
</feature>
<dbReference type="EMBL" id="CM000784">
    <property type="protein sequence ID" value="AQK89905.1"/>
    <property type="molecule type" value="Genomic_DNA"/>
</dbReference>
<evidence type="ECO:0000313" key="2">
    <source>
        <dbReference type="EMBL" id="AQK89905.1"/>
    </source>
</evidence>
<feature type="region of interest" description="Disordered" evidence="1">
    <location>
        <begin position="1"/>
        <end position="58"/>
    </location>
</feature>
<organism evidence="2">
    <name type="scientific">Zea mays</name>
    <name type="common">Maize</name>
    <dbReference type="NCBI Taxonomy" id="4577"/>
    <lineage>
        <taxon>Eukaryota</taxon>
        <taxon>Viridiplantae</taxon>
        <taxon>Streptophyta</taxon>
        <taxon>Embryophyta</taxon>
        <taxon>Tracheophyta</taxon>
        <taxon>Spermatophyta</taxon>
        <taxon>Magnoliopsida</taxon>
        <taxon>Liliopsida</taxon>
        <taxon>Poales</taxon>
        <taxon>Poaceae</taxon>
        <taxon>PACMAD clade</taxon>
        <taxon>Panicoideae</taxon>
        <taxon>Andropogonodae</taxon>
        <taxon>Andropogoneae</taxon>
        <taxon>Tripsacinae</taxon>
        <taxon>Zea</taxon>
    </lineage>
</organism>
<gene>
    <name evidence="2" type="ORF">ZEAMMB73_Zm00001d008450</name>
</gene>
<evidence type="ECO:0000256" key="1">
    <source>
        <dbReference type="SAM" id="MobiDB-lite"/>
    </source>
</evidence>
<dbReference type="AlphaFoldDB" id="A0A1D6FD05"/>
<proteinExistence type="predicted"/>
<protein>
    <submittedName>
        <fullName evidence="2">Uncharacterized protein</fullName>
    </submittedName>
</protein>
<feature type="compositionally biased region" description="Pro residues" evidence="1">
    <location>
        <begin position="19"/>
        <end position="47"/>
    </location>
</feature>
<reference evidence="2" key="1">
    <citation type="submission" date="2015-12" db="EMBL/GenBank/DDBJ databases">
        <title>Update maize B73 reference genome by single molecule sequencing technologies.</title>
        <authorList>
            <consortium name="Maize Genome Sequencing Project"/>
            <person name="Ware D."/>
        </authorList>
    </citation>
    <scope>NUCLEOTIDE SEQUENCE</scope>
    <source>
        <tissue evidence="2">Seedling</tissue>
    </source>
</reference>
<dbReference type="OMA" id="RWTVQRC"/>
<sequence length="124" mass="12813">MARRPQPMPNLPAAAAVYSPPPPPPTPEYYPPTTPTPTTPYCPPPPLGGGGGYEPSPVHAVDALHARLQPTPSGSGWYAPPYTPPSAGTLYPQDPGFRPNAAPRRAATLFSLAAAVACACFGLL</sequence>
<dbReference type="InParanoid" id="A0A1D6FD05"/>